<evidence type="ECO:0000313" key="3">
    <source>
        <dbReference type="Proteomes" id="UP000092600"/>
    </source>
</evidence>
<gene>
    <name evidence="2" type="ORF">ACMD2_22701</name>
</gene>
<protein>
    <submittedName>
        <fullName evidence="2">Uncharacterized protein</fullName>
    </submittedName>
</protein>
<dbReference type="Proteomes" id="UP000092600">
    <property type="component" value="Unassembled WGS sequence"/>
</dbReference>
<comment type="caution">
    <text evidence="2">The sequence shown here is derived from an EMBL/GenBank/DDBJ whole genome shotgun (WGS) entry which is preliminary data.</text>
</comment>
<evidence type="ECO:0000256" key="1">
    <source>
        <dbReference type="SAM" id="MobiDB-lite"/>
    </source>
</evidence>
<proteinExistence type="predicted"/>
<sequence>MRSRSRSCHEEEATTIKLRKKTISARGRSNAKDKD</sequence>
<accession>A0A199UVR4</accession>
<evidence type="ECO:0000313" key="2">
    <source>
        <dbReference type="EMBL" id="OAY68888.1"/>
    </source>
</evidence>
<organism evidence="2 3">
    <name type="scientific">Ananas comosus</name>
    <name type="common">Pineapple</name>
    <name type="synonym">Ananas ananas</name>
    <dbReference type="NCBI Taxonomy" id="4615"/>
    <lineage>
        <taxon>Eukaryota</taxon>
        <taxon>Viridiplantae</taxon>
        <taxon>Streptophyta</taxon>
        <taxon>Embryophyta</taxon>
        <taxon>Tracheophyta</taxon>
        <taxon>Spermatophyta</taxon>
        <taxon>Magnoliopsida</taxon>
        <taxon>Liliopsida</taxon>
        <taxon>Poales</taxon>
        <taxon>Bromeliaceae</taxon>
        <taxon>Bromelioideae</taxon>
        <taxon>Ananas</taxon>
    </lineage>
</organism>
<name>A0A199UVR4_ANACO</name>
<reference evidence="2 3" key="1">
    <citation type="journal article" date="2016" name="DNA Res.">
        <title>The draft genome of MD-2 pineapple using hybrid error correction of long reads.</title>
        <authorList>
            <person name="Redwan R.M."/>
            <person name="Saidin A."/>
            <person name="Kumar S.V."/>
        </authorList>
    </citation>
    <scope>NUCLEOTIDE SEQUENCE [LARGE SCALE GENOMIC DNA]</scope>
    <source>
        <strain evidence="3">cv. MD2</strain>
        <tissue evidence="2">Leaf</tissue>
    </source>
</reference>
<dbReference type="EMBL" id="LSRQ01004678">
    <property type="protein sequence ID" value="OAY68888.1"/>
    <property type="molecule type" value="Genomic_DNA"/>
</dbReference>
<feature type="region of interest" description="Disordered" evidence="1">
    <location>
        <begin position="1"/>
        <end position="35"/>
    </location>
</feature>
<dbReference type="AlphaFoldDB" id="A0A199UVR4"/>